<organism evidence="1 2">
    <name type="scientific">Marixanthomonas spongiae</name>
    <dbReference type="NCBI Taxonomy" id="2174845"/>
    <lineage>
        <taxon>Bacteria</taxon>
        <taxon>Pseudomonadati</taxon>
        <taxon>Bacteroidota</taxon>
        <taxon>Flavobacteriia</taxon>
        <taxon>Flavobacteriales</taxon>
        <taxon>Flavobacteriaceae</taxon>
        <taxon>Marixanthomonas</taxon>
    </lineage>
</organism>
<dbReference type="InterPro" id="IPR021866">
    <property type="entry name" value="SpoIIAA-like"/>
</dbReference>
<protein>
    <submittedName>
        <fullName evidence="1">STAS/SEC14 domain-containing protein</fullName>
    </submittedName>
</protein>
<comment type="caution">
    <text evidence="1">The sequence shown here is derived from an EMBL/GenBank/DDBJ whole genome shotgun (WGS) entry which is preliminary data.</text>
</comment>
<dbReference type="InterPro" id="IPR036513">
    <property type="entry name" value="STAS_dom_sf"/>
</dbReference>
<proteinExistence type="predicted"/>
<dbReference type="OrthoDB" id="1447828at2"/>
<sequence>MMYKQLINYIMITIINDMPEPILGIIMTGEITKEDYDRLNPILEDFERKHDTFKFYAEMHDFKWSSAKAMWEDLKTDIKHLGNIHTAAIVTDKKWIENITDTASVIPNLTAKGFDMDEREQAMEWIKTA</sequence>
<dbReference type="InterPro" id="IPR038396">
    <property type="entry name" value="SpoIIAA-like_sf"/>
</dbReference>
<evidence type="ECO:0000313" key="2">
    <source>
        <dbReference type="Proteomes" id="UP000245962"/>
    </source>
</evidence>
<reference evidence="1 2" key="1">
    <citation type="submission" date="2018-04" db="EMBL/GenBank/DDBJ databases">
        <title>Marixanthomonas spongiae HN-E44 sp. nov., isolated from a marine sponge.</title>
        <authorList>
            <person name="Luo L."/>
            <person name="Zhuang L."/>
        </authorList>
    </citation>
    <scope>NUCLEOTIDE SEQUENCE [LARGE SCALE GENOMIC DNA]</scope>
    <source>
        <strain evidence="1 2">HN-E44</strain>
    </source>
</reference>
<name>A0A2U0I436_9FLAO</name>
<dbReference type="AlphaFoldDB" id="A0A2U0I436"/>
<dbReference type="EMBL" id="QEHR01000003">
    <property type="protein sequence ID" value="PVW15871.1"/>
    <property type="molecule type" value="Genomic_DNA"/>
</dbReference>
<dbReference type="Pfam" id="PF11964">
    <property type="entry name" value="SpoIIAA-like"/>
    <property type="match status" value="1"/>
</dbReference>
<accession>A0A2U0I436</accession>
<keyword evidence="2" id="KW-1185">Reference proteome</keyword>
<gene>
    <name evidence="1" type="ORF">DDV96_06290</name>
</gene>
<dbReference type="Gene3D" id="3.40.50.10600">
    <property type="entry name" value="SpoIIaa-like domains"/>
    <property type="match status" value="1"/>
</dbReference>
<evidence type="ECO:0000313" key="1">
    <source>
        <dbReference type="EMBL" id="PVW15871.1"/>
    </source>
</evidence>
<dbReference type="SUPFAM" id="SSF52091">
    <property type="entry name" value="SpoIIaa-like"/>
    <property type="match status" value="1"/>
</dbReference>
<dbReference type="Proteomes" id="UP000245962">
    <property type="component" value="Unassembled WGS sequence"/>
</dbReference>